<dbReference type="PANTHER" id="PTHR12378:SF80">
    <property type="entry name" value="IP06716P-RELATED"/>
    <property type="match status" value="1"/>
</dbReference>
<reference evidence="6" key="1">
    <citation type="submission" date="2025-08" db="UniProtKB">
        <authorList>
            <consortium name="RefSeq"/>
        </authorList>
    </citation>
    <scope>IDENTIFICATION</scope>
</reference>
<evidence type="ECO:0000256" key="1">
    <source>
        <dbReference type="ARBA" id="ARBA00008140"/>
    </source>
</evidence>
<sequence length="203" mass="23198">MMFPSGLRCNLSFPSCLGYPQDSEELLPRMAREPITLNVYDMFWINEYTTPMGLGVFHSGVEIYGTEYAYGGHLLPISGIFEISPKTADELGENFRFRQSIHIGYTDFTEEDVSRIIDELGKEFRGDRYHLMNKNCNHFSCQLTQILCDQKIPGWVNRLAYFSSCVPFLQRCLPRAWLTPVALQHSLSQVSHSESSPPSEKSL</sequence>
<dbReference type="GO" id="GO:0016579">
    <property type="term" value="P:protein deubiquitination"/>
    <property type="evidence" value="ECO:0007669"/>
    <property type="project" value="TreeGrafter"/>
</dbReference>
<evidence type="ECO:0000256" key="3">
    <source>
        <dbReference type="ARBA" id="ARBA00022801"/>
    </source>
</evidence>
<keyword evidence="3" id="KW-0378">Hydrolase</keyword>
<dbReference type="Gene3D" id="3.90.1720.30">
    <property type="entry name" value="PPPDE domains"/>
    <property type="match status" value="1"/>
</dbReference>
<dbReference type="RefSeq" id="XP_011494016.1">
    <property type="nucleotide sequence ID" value="XM_011495714.1"/>
</dbReference>
<dbReference type="KEGG" id="csol:105359198"/>
<evidence type="ECO:0000313" key="6">
    <source>
        <dbReference type="RefSeq" id="XP_011494016.1"/>
    </source>
</evidence>
<dbReference type="PROSITE" id="PS51858">
    <property type="entry name" value="PPPDE"/>
    <property type="match status" value="1"/>
</dbReference>
<accession>A0AAJ6VK95</accession>
<comment type="similarity">
    <text evidence="1">Belongs to the DeSI family.</text>
</comment>
<dbReference type="PANTHER" id="PTHR12378">
    <property type="entry name" value="DESUMOYLATING ISOPEPTIDASE"/>
    <property type="match status" value="1"/>
</dbReference>
<name>A0AAJ6VK95_9HYME</name>
<dbReference type="InterPro" id="IPR008580">
    <property type="entry name" value="PPPDE_dom"/>
</dbReference>
<protein>
    <submittedName>
        <fullName evidence="6">Desumoylating isopeptidase 2</fullName>
    </submittedName>
</protein>
<dbReference type="Proteomes" id="UP000695007">
    <property type="component" value="Unplaced"/>
</dbReference>
<dbReference type="SMART" id="SM01179">
    <property type="entry name" value="DUF862"/>
    <property type="match status" value="1"/>
</dbReference>
<proteinExistence type="inferred from homology"/>
<dbReference type="GO" id="GO:0006508">
    <property type="term" value="P:proteolysis"/>
    <property type="evidence" value="ECO:0007669"/>
    <property type="project" value="UniProtKB-KW"/>
</dbReference>
<dbReference type="GeneID" id="105359198"/>
<dbReference type="GO" id="GO:0101005">
    <property type="term" value="F:deubiquitinase activity"/>
    <property type="evidence" value="ECO:0007669"/>
    <property type="project" value="TreeGrafter"/>
</dbReference>
<dbReference type="Pfam" id="PF05903">
    <property type="entry name" value="Peptidase_C97"/>
    <property type="match status" value="1"/>
</dbReference>
<evidence type="ECO:0000259" key="4">
    <source>
        <dbReference type="PROSITE" id="PS51858"/>
    </source>
</evidence>
<keyword evidence="2" id="KW-0645">Protease</keyword>
<evidence type="ECO:0000313" key="5">
    <source>
        <dbReference type="Proteomes" id="UP000695007"/>
    </source>
</evidence>
<feature type="domain" description="PPPDE" evidence="4">
    <location>
        <begin position="33"/>
        <end position="177"/>
    </location>
</feature>
<gene>
    <name evidence="6" type="primary">LOC105359198</name>
</gene>
<evidence type="ECO:0000256" key="2">
    <source>
        <dbReference type="ARBA" id="ARBA00022670"/>
    </source>
</evidence>
<dbReference type="AlphaFoldDB" id="A0AAJ6VK95"/>
<dbReference type="InterPro" id="IPR042266">
    <property type="entry name" value="PPPDE_sf"/>
</dbReference>
<organism evidence="5 6">
    <name type="scientific">Ceratosolen solmsi marchali</name>
    <dbReference type="NCBI Taxonomy" id="326594"/>
    <lineage>
        <taxon>Eukaryota</taxon>
        <taxon>Metazoa</taxon>
        <taxon>Ecdysozoa</taxon>
        <taxon>Arthropoda</taxon>
        <taxon>Hexapoda</taxon>
        <taxon>Insecta</taxon>
        <taxon>Pterygota</taxon>
        <taxon>Neoptera</taxon>
        <taxon>Endopterygota</taxon>
        <taxon>Hymenoptera</taxon>
        <taxon>Apocrita</taxon>
        <taxon>Proctotrupomorpha</taxon>
        <taxon>Chalcidoidea</taxon>
        <taxon>Agaonidae</taxon>
        <taxon>Agaoninae</taxon>
        <taxon>Ceratosolen</taxon>
    </lineage>
</organism>
<keyword evidence="5" id="KW-1185">Reference proteome</keyword>